<accession>A0ABP8Q4W7</accession>
<proteinExistence type="predicted"/>
<dbReference type="Proteomes" id="UP001501243">
    <property type="component" value="Unassembled WGS sequence"/>
</dbReference>
<protein>
    <recommendedName>
        <fullName evidence="5">DUF4168 domain-containing protein</fullName>
    </recommendedName>
</protein>
<keyword evidence="2" id="KW-0732">Signal</keyword>
<reference evidence="4" key="1">
    <citation type="journal article" date="2019" name="Int. J. Syst. Evol. Microbiol.">
        <title>The Global Catalogue of Microorganisms (GCM) 10K type strain sequencing project: providing services to taxonomists for standard genome sequencing and annotation.</title>
        <authorList>
            <consortium name="The Broad Institute Genomics Platform"/>
            <consortium name="The Broad Institute Genome Sequencing Center for Infectious Disease"/>
            <person name="Wu L."/>
            <person name="Ma J."/>
        </authorList>
    </citation>
    <scope>NUCLEOTIDE SEQUENCE [LARGE SCALE GENOMIC DNA]</scope>
    <source>
        <strain evidence="4">JCM 17841</strain>
    </source>
</reference>
<gene>
    <name evidence="3" type="ORF">GCM10023172_11480</name>
</gene>
<dbReference type="RefSeq" id="WP_208131573.1">
    <property type="nucleotide sequence ID" value="NZ_BAABGQ010000005.1"/>
</dbReference>
<evidence type="ECO:0000256" key="2">
    <source>
        <dbReference type="SAM" id="SignalP"/>
    </source>
</evidence>
<feature type="region of interest" description="Disordered" evidence="1">
    <location>
        <begin position="124"/>
        <end position="151"/>
    </location>
</feature>
<feature type="chain" id="PRO_5046658472" description="DUF4168 domain-containing protein" evidence="2">
    <location>
        <begin position="24"/>
        <end position="151"/>
    </location>
</feature>
<dbReference type="EMBL" id="BAABGQ010000005">
    <property type="protein sequence ID" value="GAA4497102.1"/>
    <property type="molecule type" value="Genomic_DNA"/>
</dbReference>
<evidence type="ECO:0008006" key="5">
    <source>
        <dbReference type="Google" id="ProtNLM"/>
    </source>
</evidence>
<evidence type="ECO:0000313" key="4">
    <source>
        <dbReference type="Proteomes" id="UP001501243"/>
    </source>
</evidence>
<keyword evidence="4" id="KW-1185">Reference proteome</keyword>
<evidence type="ECO:0000313" key="3">
    <source>
        <dbReference type="EMBL" id="GAA4497102.1"/>
    </source>
</evidence>
<feature type="signal peptide" evidence="2">
    <location>
        <begin position="1"/>
        <end position="23"/>
    </location>
</feature>
<name>A0ABP8Q4W7_9BACT</name>
<organism evidence="3 4">
    <name type="scientific">Hymenobacter ginsengisoli</name>
    <dbReference type="NCBI Taxonomy" id="1051626"/>
    <lineage>
        <taxon>Bacteria</taxon>
        <taxon>Pseudomonadati</taxon>
        <taxon>Bacteroidota</taxon>
        <taxon>Cytophagia</taxon>
        <taxon>Cytophagales</taxon>
        <taxon>Hymenobacteraceae</taxon>
        <taxon>Hymenobacter</taxon>
    </lineage>
</organism>
<comment type="caution">
    <text evidence="3">The sequence shown here is derived from an EMBL/GenBank/DDBJ whole genome shotgun (WGS) entry which is preliminary data.</text>
</comment>
<sequence>MHISPTALLAALLLAPVTLLAQAKHPTPATQPVTSTPPVAASTSARADALTTNMAQALALTPAQVEKVRSINLTSVRNVEAARQRYHDNPAKLKSYIDDVSLARLDQLKDVLTSTQFARYQQKREEKMGIPTLRGNQGTPPPGLPSNRGDE</sequence>
<evidence type="ECO:0000256" key="1">
    <source>
        <dbReference type="SAM" id="MobiDB-lite"/>
    </source>
</evidence>